<evidence type="ECO:0000313" key="4">
    <source>
        <dbReference type="Proteomes" id="UP001345827"/>
    </source>
</evidence>
<keyword evidence="4" id="KW-1185">Reference proteome</keyword>
<evidence type="ECO:0000313" key="3">
    <source>
        <dbReference type="EMBL" id="KAK5542200.1"/>
    </source>
</evidence>
<dbReference type="EMBL" id="JAXLQG010000003">
    <property type="protein sequence ID" value="KAK5542200.1"/>
    <property type="molecule type" value="Genomic_DNA"/>
</dbReference>
<proteinExistence type="predicted"/>
<evidence type="ECO:0000256" key="1">
    <source>
        <dbReference type="SAM" id="MobiDB-lite"/>
    </source>
</evidence>
<dbReference type="Proteomes" id="UP001345827">
    <property type="component" value="Unassembled WGS sequence"/>
</dbReference>
<feature type="transmembrane region" description="Helical" evidence="2">
    <location>
        <begin position="235"/>
        <end position="258"/>
    </location>
</feature>
<reference evidence="3 4" key="1">
    <citation type="submission" date="2023-06" db="EMBL/GenBank/DDBJ databases">
        <title>Black Yeasts Isolated from many extreme environments.</title>
        <authorList>
            <person name="Coleine C."/>
            <person name="Stajich J.E."/>
            <person name="Selbmann L."/>
        </authorList>
    </citation>
    <scope>NUCLEOTIDE SEQUENCE [LARGE SCALE GENOMIC DNA]</scope>
    <source>
        <strain evidence="3 4">CCFEE 5887</strain>
    </source>
</reference>
<dbReference type="AlphaFoldDB" id="A0AAV9QHT5"/>
<evidence type="ECO:0000256" key="2">
    <source>
        <dbReference type="SAM" id="Phobius"/>
    </source>
</evidence>
<feature type="region of interest" description="Disordered" evidence="1">
    <location>
        <begin position="314"/>
        <end position="397"/>
    </location>
</feature>
<gene>
    <name evidence="3" type="ORF">LTR25_002085</name>
</gene>
<accession>A0AAV9QHT5</accession>
<keyword evidence="2" id="KW-0812">Transmembrane</keyword>
<sequence length="426" mass="46079">MAFWHDRHATAAPSSSSAALHLHLTLPRLLFCLLTVFLRLTSALQYVAGSPCESVCADAGTLNQNVVCLDADYQALPQGRAYQKCVACQLNSTAVDTTKNETDVGWGLWCMFAWPDAHISISSPCQVSCAALNASIDYHITNDTSTVRPGEEFCNVGTFDSTTINRCAFCYSFIPQQLFLANFLQALHISCVQPPIAGKPFFPDAAAIFNETLIAGPAPASNNGGSGSGLHGWKLAVAIALPIVGGILLFGSTCWCCFHFTRKRRQRMAQAGRMSRIHDANADGMYSPVSAKGVEVWGHGQPPTEMHAISPTHLQAQAKHPSPGMAQGRWSHLQPQLAAGSEQGTPLRNSFQREDVGPGTGQVQDPNLHEQYFSVDDDPDADAYHGLSGPSDGQHQYHQPQAIGVAHGQPHVPQVHVQDYERGHFM</sequence>
<organism evidence="3 4">
    <name type="scientific">Vermiconidia calcicola</name>
    <dbReference type="NCBI Taxonomy" id="1690605"/>
    <lineage>
        <taxon>Eukaryota</taxon>
        <taxon>Fungi</taxon>
        <taxon>Dikarya</taxon>
        <taxon>Ascomycota</taxon>
        <taxon>Pezizomycotina</taxon>
        <taxon>Dothideomycetes</taxon>
        <taxon>Dothideomycetidae</taxon>
        <taxon>Mycosphaerellales</taxon>
        <taxon>Extremaceae</taxon>
        <taxon>Vermiconidia</taxon>
    </lineage>
</organism>
<name>A0AAV9QHT5_9PEZI</name>
<keyword evidence="2" id="KW-0472">Membrane</keyword>
<keyword evidence="2" id="KW-1133">Transmembrane helix</keyword>
<comment type="caution">
    <text evidence="3">The sequence shown here is derived from an EMBL/GenBank/DDBJ whole genome shotgun (WGS) entry which is preliminary data.</text>
</comment>
<protein>
    <submittedName>
        <fullName evidence="3">Uncharacterized protein</fullName>
    </submittedName>
</protein>